<dbReference type="InterPro" id="IPR001453">
    <property type="entry name" value="MoaB/Mog_dom"/>
</dbReference>
<dbReference type="Proteomes" id="UP000509241">
    <property type="component" value="Chromosome"/>
</dbReference>
<dbReference type="Gene3D" id="2.170.190.11">
    <property type="entry name" value="Molybdopterin biosynthesis moea protein, domain 3"/>
    <property type="match status" value="1"/>
</dbReference>
<dbReference type="GO" id="GO:0006777">
    <property type="term" value="P:Mo-molybdopterin cofactor biosynthetic process"/>
    <property type="evidence" value="ECO:0007669"/>
    <property type="project" value="UniProtKB-KW"/>
</dbReference>
<dbReference type="SUPFAM" id="SSF63882">
    <property type="entry name" value="MoeA N-terminal region -like"/>
    <property type="match status" value="1"/>
</dbReference>
<dbReference type="Pfam" id="PF00994">
    <property type="entry name" value="MoCF_biosynth"/>
    <property type="match status" value="1"/>
</dbReference>
<evidence type="ECO:0000313" key="6">
    <source>
        <dbReference type="Proteomes" id="UP000509241"/>
    </source>
</evidence>
<dbReference type="SUPFAM" id="SSF63867">
    <property type="entry name" value="MoeA C-terminal domain-like"/>
    <property type="match status" value="1"/>
</dbReference>
<dbReference type="Gene3D" id="3.90.105.10">
    <property type="entry name" value="Molybdopterin biosynthesis moea protein, domain 2"/>
    <property type="match status" value="1"/>
</dbReference>
<dbReference type="KEGG" id="haly:HYG82_11340"/>
<evidence type="ECO:0000256" key="1">
    <source>
        <dbReference type="ARBA" id="ARBA00005046"/>
    </source>
</evidence>
<dbReference type="Pfam" id="PF03453">
    <property type="entry name" value="MoeA_N"/>
    <property type="match status" value="1"/>
</dbReference>
<dbReference type="PANTHER" id="PTHR10192">
    <property type="entry name" value="MOLYBDOPTERIN BIOSYNTHESIS PROTEIN"/>
    <property type="match status" value="1"/>
</dbReference>
<accession>A0A7D5GNJ0</accession>
<dbReference type="CDD" id="cd00887">
    <property type="entry name" value="MoeA"/>
    <property type="match status" value="1"/>
</dbReference>
<dbReference type="RefSeq" id="WP_179261146.1">
    <property type="nucleotide sequence ID" value="NZ_CP058601.1"/>
</dbReference>
<reference evidence="5 6" key="1">
    <citation type="submission" date="2020-07" db="EMBL/GenBank/DDBJ databases">
        <authorList>
            <person name="Cui H."/>
        </authorList>
    </citation>
    <scope>NUCLEOTIDE SEQUENCE [LARGE SCALE GENOMIC DNA]</scope>
    <source>
        <strain evidence="5 6">YPL8</strain>
    </source>
</reference>
<dbReference type="GeneID" id="56033893"/>
<comment type="pathway">
    <text evidence="1">Cofactor biosynthesis; molybdopterin biosynthesis.</text>
</comment>
<dbReference type="Pfam" id="PF03454">
    <property type="entry name" value="MoeA_C"/>
    <property type="match status" value="1"/>
</dbReference>
<dbReference type="InterPro" id="IPR036425">
    <property type="entry name" value="MoaB/Mog-like_dom_sf"/>
</dbReference>
<dbReference type="GO" id="GO:0061599">
    <property type="term" value="F:molybdopterin molybdotransferase activity"/>
    <property type="evidence" value="ECO:0007669"/>
    <property type="project" value="TreeGrafter"/>
</dbReference>
<feature type="compositionally biased region" description="Basic and acidic residues" evidence="3">
    <location>
        <begin position="112"/>
        <end position="122"/>
    </location>
</feature>
<feature type="region of interest" description="Disordered" evidence="3">
    <location>
        <begin position="384"/>
        <end position="404"/>
    </location>
</feature>
<organism evidence="5 6">
    <name type="scientific">Natrinema halophilum</name>
    <dbReference type="NCBI Taxonomy" id="1699371"/>
    <lineage>
        <taxon>Archaea</taxon>
        <taxon>Methanobacteriati</taxon>
        <taxon>Methanobacteriota</taxon>
        <taxon>Stenosarchaea group</taxon>
        <taxon>Halobacteria</taxon>
        <taxon>Halobacteriales</taxon>
        <taxon>Natrialbaceae</taxon>
        <taxon>Natrinema</taxon>
    </lineage>
</organism>
<dbReference type="SUPFAM" id="SSF53218">
    <property type="entry name" value="Molybdenum cofactor biosynthesis proteins"/>
    <property type="match status" value="1"/>
</dbReference>
<dbReference type="InterPro" id="IPR005111">
    <property type="entry name" value="MoeA_C_domain_IV"/>
</dbReference>
<name>A0A7D5GNJ0_9EURY</name>
<feature type="compositionally biased region" description="Basic and acidic residues" evidence="3">
    <location>
        <begin position="384"/>
        <end position="398"/>
    </location>
</feature>
<dbReference type="PANTHER" id="PTHR10192:SF19">
    <property type="entry name" value="MOLYBDOPTERIN BIOSYNTHESIS PROTEIN MJ0666-RELATED"/>
    <property type="match status" value="1"/>
</dbReference>
<dbReference type="InterPro" id="IPR005110">
    <property type="entry name" value="MoeA_linker/N"/>
</dbReference>
<dbReference type="InterPro" id="IPR036688">
    <property type="entry name" value="MoeA_C_domain_IV_sf"/>
</dbReference>
<dbReference type="InterPro" id="IPR036135">
    <property type="entry name" value="MoeA_linker/N_sf"/>
</dbReference>
<evidence type="ECO:0000256" key="2">
    <source>
        <dbReference type="ARBA" id="ARBA00023150"/>
    </source>
</evidence>
<dbReference type="Gene3D" id="2.40.340.10">
    <property type="entry name" value="MoeA, C-terminal, domain IV"/>
    <property type="match status" value="1"/>
</dbReference>
<dbReference type="UniPathway" id="UPA00344"/>
<keyword evidence="2" id="KW-0501">Molybdenum cofactor biosynthesis</keyword>
<dbReference type="NCBIfam" id="TIGR00177">
    <property type="entry name" value="molyb_syn"/>
    <property type="match status" value="1"/>
</dbReference>
<sequence>MEGADRERTEAGFKIRTPVDEARRILKDAVAGSGDAGADVPCETGTETVDVDRADGRVLAAPVAAARDVPHYQRAAMDGYAVRAADTFGASDRSPEVLRIAESADGNTGSDDGDHATADRIDPKTAARVHTGSALPEGADAVVMIERVTERESTGELEVEDAVAEGENVAPVGEDIEVDQHLYDAGHRLRPSDLGLLRSAGYGRVAVARQPTVGVIPTGEELVAGDPGPGEVIETNGLTVSRLVQRWGARVTYRDVVTDDPESLRVAIQRDLTKDVIVTTGGSSVGERDLLPEVIDDIGEVLVHGVGLKPGHPVCLGIVQDTPVLALPGYPVACIVNAVQFLRPTLRWLEGTIPDPHPTTRAVLERKIPSGPGTRTFARVRLEKRDPAGEGSERDEPKYAAVPTRTSGSGILSSVALADGWVVVSDDREGVPAGEIVEVENWEYNG</sequence>
<proteinExistence type="predicted"/>
<dbReference type="InterPro" id="IPR038987">
    <property type="entry name" value="MoeA-like"/>
</dbReference>
<dbReference type="EMBL" id="CP058601">
    <property type="protein sequence ID" value="QLG49413.1"/>
    <property type="molecule type" value="Genomic_DNA"/>
</dbReference>
<evidence type="ECO:0000256" key="3">
    <source>
        <dbReference type="SAM" id="MobiDB-lite"/>
    </source>
</evidence>
<dbReference type="OrthoDB" id="31371at2157"/>
<evidence type="ECO:0000313" key="5">
    <source>
        <dbReference type="EMBL" id="QLG49413.1"/>
    </source>
</evidence>
<dbReference type="SMART" id="SM00852">
    <property type="entry name" value="MoCF_biosynth"/>
    <property type="match status" value="1"/>
</dbReference>
<feature type="region of interest" description="Disordered" evidence="3">
    <location>
        <begin position="103"/>
        <end position="122"/>
    </location>
</feature>
<evidence type="ECO:0000259" key="4">
    <source>
        <dbReference type="SMART" id="SM00852"/>
    </source>
</evidence>
<dbReference type="Gene3D" id="3.40.980.10">
    <property type="entry name" value="MoaB/Mog-like domain"/>
    <property type="match status" value="1"/>
</dbReference>
<feature type="domain" description="MoaB/Mog" evidence="4">
    <location>
        <begin position="214"/>
        <end position="348"/>
    </location>
</feature>
<dbReference type="GO" id="GO:0005737">
    <property type="term" value="C:cytoplasm"/>
    <property type="evidence" value="ECO:0007669"/>
    <property type="project" value="TreeGrafter"/>
</dbReference>
<keyword evidence="6" id="KW-1185">Reference proteome</keyword>
<protein>
    <submittedName>
        <fullName evidence="5">Molybdopterin molybdotransferase MoeA</fullName>
    </submittedName>
</protein>
<dbReference type="AlphaFoldDB" id="A0A7D5GNJ0"/>
<gene>
    <name evidence="5" type="ORF">HYG82_11340</name>
</gene>